<feature type="chain" id="PRO_5043787248" description="Cell wall hydroxyproline-rich glycoprotein" evidence="10">
    <location>
        <begin position="26"/>
        <end position="392"/>
    </location>
</feature>
<dbReference type="PANTHER" id="PTHR32093">
    <property type="entry name" value="LEUCINE-RICH REPEAT EXTENSIN-LIKE PROTEIN 3-RELATED"/>
    <property type="match status" value="1"/>
</dbReference>
<evidence type="ECO:0000313" key="11">
    <source>
        <dbReference type="EMBL" id="KAG9451934.1"/>
    </source>
</evidence>
<accession>A0AAV7ETG3</accession>
<comment type="subcellular location">
    <subcellularLocation>
        <location evidence="1">Secreted</location>
        <location evidence="1">Cell wall</location>
    </subcellularLocation>
</comment>
<dbReference type="PROSITE" id="PS51257">
    <property type="entry name" value="PROKAR_LIPOPROTEIN"/>
    <property type="match status" value="1"/>
</dbReference>
<organism evidence="11 12">
    <name type="scientific">Aristolochia fimbriata</name>
    <name type="common">White veined hardy Dutchman's pipe vine</name>
    <dbReference type="NCBI Taxonomy" id="158543"/>
    <lineage>
        <taxon>Eukaryota</taxon>
        <taxon>Viridiplantae</taxon>
        <taxon>Streptophyta</taxon>
        <taxon>Embryophyta</taxon>
        <taxon>Tracheophyta</taxon>
        <taxon>Spermatophyta</taxon>
        <taxon>Magnoliopsida</taxon>
        <taxon>Magnoliidae</taxon>
        <taxon>Piperales</taxon>
        <taxon>Aristolochiaceae</taxon>
        <taxon>Aristolochia</taxon>
    </lineage>
</organism>
<evidence type="ECO:0000256" key="10">
    <source>
        <dbReference type="SAM" id="SignalP"/>
    </source>
</evidence>
<dbReference type="Pfam" id="PF00560">
    <property type="entry name" value="LRR_1"/>
    <property type="match status" value="2"/>
</dbReference>
<keyword evidence="6" id="KW-0677">Repeat</keyword>
<dbReference type="EMBL" id="JAINDJ010000003">
    <property type="protein sequence ID" value="KAG9451934.1"/>
    <property type="molecule type" value="Genomic_DNA"/>
</dbReference>
<gene>
    <name evidence="11" type="ORF">H6P81_004838</name>
</gene>
<keyword evidence="2" id="KW-0134">Cell wall</keyword>
<evidence type="ECO:0000256" key="8">
    <source>
        <dbReference type="ARBA" id="ARBA00023278"/>
    </source>
</evidence>
<sequence>MRNPNFHTALPGFFFFFFILSSCRPSLQEYSSPALPLNPRLAQAFIALQAWKHAIFSDPKNLTANWYGPNVCKYTRVYCTAALDDPHVEVVAGIDLNHGDIQGFLPEELGLLTDLALFHINSNRFHGSIPKSFCELRLLYELDLSNNIFEGEFPEVVLRLPSLKYLDIRYNNFEGYVPSRVFDLKLDALFLNNNGFRFSLPENIGNSPVSVLVLANNQINGCLPRSVAKMGATLNELMLTNTGLAGCLPPEVGALGRLTVLDVSWNELVGPLPETIGKMRRLEQLNVAGNGLSGDIPESICALPNLKNFTYSFNFFYGEPARCLKLQDKDDRKNCIPGRPLQRSKEQCASFLSHPAHSFVLKNLLQTNHIPNECSHGISKKLEGSSCPDMNR</sequence>
<keyword evidence="8" id="KW-0379">Hydroxylation</keyword>
<proteinExistence type="predicted"/>
<dbReference type="InterPro" id="IPR051582">
    <property type="entry name" value="LRR_extensin-like_regulator"/>
</dbReference>
<evidence type="ECO:0000256" key="7">
    <source>
        <dbReference type="ARBA" id="ARBA00023180"/>
    </source>
</evidence>
<protein>
    <recommendedName>
        <fullName evidence="9">Cell wall hydroxyproline-rich glycoprotein</fullName>
    </recommendedName>
</protein>
<evidence type="ECO:0000256" key="4">
    <source>
        <dbReference type="ARBA" id="ARBA00022614"/>
    </source>
</evidence>
<dbReference type="SUPFAM" id="SSF52058">
    <property type="entry name" value="L domain-like"/>
    <property type="match status" value="1"/>
</dbReference>
<keyword evidence="3" id="KW-0964">Secreted</keyword>
<dbReference type="AlphaFoldDB" id="A0AAV7ETG3"/>
<comment type="caution">
    <text evidence="11">The sequence shown here is derived from an EMBL/GenBank/DDBJ whole genome shotgun (WGS) entry which is preliminary data.</text>
</comment>
<dbReference type="Pfam" id="PF13855">
    <property type="entry name" value="LRR_8"/>
    <property type="match status" value="1"/>
</dbReference>
<evidence type="ECO:0000256" key="9">
    <source>
        <dbReference type="ARBA" id="ARBA00041871"/>
    </source>
</evidence>
<dbReference type="FunFam" id="3.80.10.10:FF:000224">
    <property type="entry name" value="Leucine-rich repeat extensin-like protein 1"/>
    <property type="match status" value="1"/>
</dbReference>
<evidence type="ECO:0000256" key="5">
    <source>
        <dbReference type="ARBA" id="ARBA00022729"/>
    </source>
</evidence>
<evidence type="ECO:0000313" key="12">
    <source>
        <dbReference type="Proteomes" id="UP000825729"/>
    </source>
</evidence>
<feature type="signal peptide" evidence="10">
    <location>
        <begin position="1"/>
        <end position="25"/>
    </location>
</feature>
<dbReference type="InterPro" id="IPR032675">
    <property type="entry name" value="LRR_dom_sf"/>
</dbReference>
<keyword evidence="5 10" id="KW-0732">Signal</keyword>
<dbReference type="PANTHER" id="PTHR32093:SF121">
    <property type="entry name" value="LEUCINE-RICH REPEAT EXTENSIN-LIKE PROTEIN 6"/>
    <property type="match status" value="1"/>
</dbReference>
<keyword evidence="4" id="KW-0433">Leucine-rich repeat</keyword>
<dbReference type="Gene3D" id="3.80.10.10">
    <property type="entry name" value="Ribonuclease Inhibitor"/>
    <property type="match status" value="1"/>
</dbReference>
<dbReference type="InterPro" id="IPR001611">
    <property type="entry name" value="Leu-rich_rpt"/>
</dbReference>
<evidence type="ECO:0000256" key="1">
    <source>
        <dbReference type="ARBA" id="ARBA00004191"/>
    </source>
</evidence>
<dbReference type="Proteomes" id="UP000825729">
    <property type="component" value="Unassembled WGS sequence"/>
</dbReference>
<keyword evidence="7" id="KW-0325">Glycoprotein</keyword>
<reference evidence="11 12" key="1">
    <citation type="submission" date="2021-07" db="EMBL/GenBank/DDBJ databases">
        <title>The Aristolochia fimbriata genome: insights into angiosperm evolution, floral development and chemical biosynthesis.</title>
        <authorList>
            <person name="Jiao Y."/>
        </authorList>
    </citation>
    <scope>NUCLEOTIDE SEQUENCE [LARGE SCALE GENOMIC DNA]</scope>
    <source>
        <strain evidence="11">IBCAS-2021</strain>
        <tissue evidence="11">Leaf</tissue>
    </source>
</reference>
<evidence type="ECO:0000256" key="3">
    <source>
        <dbReference type="ARBA" id="ARBA00022525"/>
    </source>
</evidence>
<dbReference type="FunFam" id="3.80.10.10:FF:000041">
    <property type="entry name" value="LRR receptor-like serine/threonine-protein kinase ERECTA"/>
    <property type="match status" value="1"/>
</dbReference>
<keyword evidence="12" id="KW-1185">Reference proteome</keyword>
<name>A0AAV7ETG3_ARIFI</name>
<evidence type="ECO:0000256" key="6">
    <source>
        <dbReference type="ARBA" id="ARBA00022737"/>
    </source>
</evidence>
<evidence type="ECO:0000256" key="2">
    <source>
        <dbReference type="ARBA" id="ARBA00022512"/>
    </source>
</evidence>